<gene>
    <name evidence="1" type="ORF">P691DRAFT_683351</name>
</gene>
<dbReference type="EMBL" id="MU151842">
    <property type="protein sequence ID" value="KAF9441605.1"/>
    <property type="molecule type" value="Genomic_DNA"/>
</dbReference>
<organism evidence="1 2">
    <name type="scientific">Macrolepiota fuliginosa MF-IS2</name>
    <dbReference type="NCBI Taxonomy" id="1400762"/>
    <lineage>
        <taxon>Eukaryota</taxon>
        <taxon>Fungi</taxon>
        <taxon>Dikarya</taxon>
        <taxon>Basidiomycota</taxon>
        <taxon>Agaricomycotina</taxon>
        <taxon>Agaricomycetes</taxon>
        <taxon>Agaricomycetidae</taxon>
        <taxon>Agaricales</taxon>
        <taxon>Agaricineae</taxon>
        <taxon>Agaricaceae</taxon>
        <taxon>Macrolepiota</taxon>
    </lineage>
</organism>
<proteinExistence type="predicted"/>
<protein>
    <submittedName>
        <fullName evidence="1">Uncharacterized protein</fullName>
    </submittedName>
</protein>
<comment type="caution">
    <text evidence="1">The sequence shown here is derived from an EMBL/GenBank/DDBJ whole genome shotgun (WGS) entry which is preliminary data.</text>
</comment>
<sequence length="162" mass="18744">MPIGKQCTTFFRSFTTKSDKKPHLDLWDLSVDNRQTLCFSKHLSSIRVVKNKAETLYMFDFGNSSTVPWRLTVLSASAALYVCRLHEGMSEEDLAWELVQNGIHFCTLQHHDTLNLAPMEKLAATMIPMRLSGHIFDKNDYTFYERQCQSFFSLRRSRAALL</sequence>
<dbReference type="OrthoDB" id="3270336at2759"/>
<keyword evidence="2" id="KW-1185">Reference proteome</keyword>
<dbReference type="AlphaFoldDB" id="A0A9P5X1I4"/>
<accession>A0A9P5X1I4</accession>
<dbReference type="Proteomes" id="UP000807342">
    <property type="component" value="Unassembled WGS sequence"/>
</dbReference>
<reference evidence="1" key="1">
    <citation type="submission" date="2020-11" db="EMBL/GenBank/DDBJ databases">
        <authorList>
            <consortium name="DOE Joint Genome Institute"/>
            <person name="Ahrendt S."/>
            <person name="Riley R."/>
            <person name="Andreopoulos W."/>
            <person name="Labutti K."/>
            <person name="Pangilinan J."/>
            <person name="Ruiz-Duenas F.J."/>
            <person name="Barrasa J.M."/>
            <person name="Sanchez-Garcia M."/>
            <person name="Camarero S."/>
            <person name="Miyauchi S."/>
            <person name="Serrano A."/>
            <person name="Linde D."/>
            <person name="Babiker R."/>
            <person name="Drula E."/>
            <person name="Ayuso-Fernandez I."/>
            <person name="Pacheco R."/>
            <person name="Padilla G."/>
            <person name="Ferreira P."/>
            <person name="Barriuso J."/>
            <person name="Kellner H."/>
            <person name="Castanera R."/>
            <person name="Alfaro M."/>
            <person name="Ramirez L."/>
            <person name="Pisabarro A.G."/>
            <person name="Kuo A."/>
            <person name="Tritt A."/>
            <person name="Lipzen A."/>
            <person name="He G."/>
            <person name="Yan M."/>
            <person name="Ng V."/>
            <person name="Cullen D."/>
            <person name="Martin F."/>
            <person name="Rosso M.-N."/>
            <person name="Henrissat B."/>
            <person name="Hibbett D."/>
            <person name="Martinez A.T."/>
            <person name="Grigoriev I.V."/>
        </authorList>
    </citation>
    <scope>NUCLEOTIDE SEQUENCE</scope>
    <source>
        <strain evidence="1">MF-IS2</strain>
    </source>
</reference>
<name>A0A9P5X1I4_9AGAR</name>
<evidence type="ECO:0000313" key="2">
    <source>
        <dbReference type="Proteomes" id="UP000807342"/>
    </source>
</evidence>
<evidence type="ECO:0000313" key="1">
    <source>
        <dbReference type="EMBL" id="KAF9441605.1"/>
    </source>
</evidence>